<dbReference type="InterPro" id="IPR053183">
    <property type="entry name" value="ASL1"/>
</dbReference>
<dbReference type="AlphaFoldDB" id="A0AAD7DXR4"/>
<dbReference type="InterPro" id="IPR024655">
    <property type="entry name" value="Asl1_glyco_hydro_catalytic"/>
</dbReference>
<name>A0AAD7DXR4_MYCRO</name>
<feature type="domain" description="Asl1-like glycosyl hydrolase catalytic" evidence="2">
    <location>
        <begin position="28"/>
        <end position="237"/>
    </location>
</feature>
<dbReference type="GO" id="GO:0009277">
    <property type="term" value="C:fungal-type cell wall"/>
    <property type="evidence" value="ECO:0007669"/>
    <property type="project" value="TreeGrafter"/>
</dbReference>
<dbReference type="SUPFAM" id="SSF51445">
    <property type="entry name" value="(Trans)glycosidases"/>
    <property type="match status" value="1"/>
</dbReference>
<dbReference type="Pfam" id="PF11790">
    <property type="entry name" value="Glyco_hydro_cc"/>
    <property type="match status" value="1"/>
</dbReference>
<dbReference type="EMBL" id="JARKIE010000016">
    <property type="protein sequence ID" value="KAJ7701765.1"/>
    <property type="molecule type" value="Genomic_DNA"/>
</dbReference>
<reference evidence="3" key="1">
    <citation type="submission" date="2023-03" db="EMBL/GenBank/DDBJ databases">
        <title>Massive genome expansion in bonnet fungi (Mycena s.s.) driven by repeated elements and novel gene families across ecological guilds.</title>
        <authorList>
            <consortium name="Lawrence Berkeley National Laboratory"/>
            <person name="Harder C.B."/>
            <person name="Miyauchi S."/>
            <person name="Viragh M."/>
            <person name="Kuo A."/>
            <person name="Thoen E."/>
            <person name="Andreopoulos B."/>
            <person name="Lu D."/>
            <person name="Skrede I."/>
            <person name="Drula E."/>
            <person name="Henrissat B."/>
            <person name="Morin E."/>
            <person name="Kohler A."/>
            <person name="Barry K."/>
            <person name="LaButti K."/>
            <person name="Morin E."/>
            <person name="Salamov A."/>
            <person name="Lipzen A."/>
            <person name="Mereny Z."/>
            <person name="Hegedus B."/>
            <person name="Baldrian P."/>
            <person name="Stursova M."/>
            <person name="Weitz H."/>
            <person name="Taylor A."/>
            <person name="Grigoriev I.V."/>
            <person name="Nagy L.G."/>
            <person name="Martin F."/>
            <person name="Kauserud H."/>
        </authorList>
    </citation>
    <scope>NUCLEOTIDE SEQUENCE</scope>
    <source>
        <strain evidence="3">CBHHK067</strain>
    </source>
</reference>
<proteinExistence type="predicted"/>
<dbReference type="Proteomes" id="UP001221757">
    <property type="component" value="Unassembled WGS sequence"/>
</dbReference>
<dbReference type="PANTHER" id="PTHR34154">
    <property type="entry name" value="ALKALI-SENSITIVE LINKAGE PROTEIN 1"/>
    <property type="match status" value="1"/>
</dbReference>
<feature type="signal peptide" evidence="1">
    <location>
        <begin position="1"/>
        <end position="22"/>
    </location>
</feature>
<organism evidence="3 4">
    <name type="scientific">Mycena rosella</name>
    <name type="common">Pink bonnet</name>
    <name type="synonym">Agaricus rosellus</name>
    <dbReference type="NCBI Taxonomy" id="1033263"/>
    <lineage>
        <taxon>Eukaryota</taxon>
        <taxon>Fungi</taxon>
        <taxon>Dikarya</taxon>
        <taxon>Basidiomycota</taxon>
        <taxon>Agaricomycotina</taxon>
        <taxon>Agaricomycetes</taxon>
        <taxon>Agaricomycetidae</taxon>
        <taxon>Agaricales</taxon>
        <taxon>Marasmiineae</taxon>
        <taxon>Mycenaceae</taxon>
        <taxon>Mycena</taxon>
    </lineage>
</organism>
<feature type="chain" id="PRO_5042059039" description="Asl1-like glycosyl hydrolase catalytic domain-containing protein" evidence="1">
    <location>
        <begin position="23"/>
        <end position="249"/>
    </location>
</feature>
<protein>
    <recommendedName>
        <fullName evidence="2">Asl1-like glycosyl hydrolase catalytic domain-containing protein</fullName>
    </recommendedName>
</protein>
<comment type="caution">
    <text evidence="3">The sequence shown here is derived from an EMBL/GenBank/DDBJ whole genome shotgun (WGS) entry which is preliminary data.</text>
</comment>
<evidence type="ECO:0000259" key="2">
    <source>
        <dbReference type="Pfam" id="PF11790"/>
    </source>
</evidence>
<gene>
    <name evidence="3" type="ORF">B0H17DRAFT_1242008</name>
</gene>
<accession>A0AAD7DXR4</accession>
<dbReference type="InterPro" id="IPR017853">
    <property type="entry name" value="GH"/>
</dbReference>
<keyword evidence="4" id="KW-1185">Reference proteome</keyword>
<evidence type="ECO:0000313" key="4">
    <source>
        <dbReference type="Proteomes" id="UP001221757"/>
    </source>
</evidence>
<keyword evidence="1" id="KW-0732">Signal</keyword>
<sequence length="249" mass="27156">MALALKFVVLIQCLLSATSVGGSNPKRGLAVVQGSESDLGKVSGSECSWFYNWSPTPATSAPVGIAFVPMQWGRENVAEFADTVRRAGAKTIVGFNEPDMPAPQSNIPPEEAAQLWQQHIQPLKSAGVRLGSPALSSAPGGLPWLSAFMKACNGCTIDFIVVHWCVFGSHHEDFYLSGDQYLVGVHRQFPQHPIWVTEFAETSGNAAEGATFMAAVLKYLDDPAQSWIERYSWFAYAVREYSPCKDHSE</sequence>
<dbReference type="PANTHER" id="PTHR34154:SF3">
    <property type="entry name" value="ALKALI-SENSITIVE LINKAGE PROTEIN 1"/>
    <property type="match status" value="1"/>
</dbReference>
<dbReference type="Gene3D" id="3.20.20.80">
    <property type="entry name" value="Glycosidases"/>
    <property type="match status" value="1"/>
</dbReference>
<evidence type="ECO:0000313" key="3">
    <source>
        <dbReference type="EMBL" id="KAJ7701765.1"/>
    </source>
</evidence>
<dbReference type="GO" id="GO:0071966">
    <property type="term" value="P:fungal-type cell wall polysaccharide metabolic process"/>
    <property type="evidence" value="ECO:0007669"/>
    <property type="project" value="TreeGrafter"/>
</dbReference>
<evidence type="ECO:0000256" key="1">
    <source>
        <dbReference type="SAM" id="SignalP"/>
    </source>
</evidence>